<feature type="transmembrane region" description="Helical" evidence="1">
    <location>
        <begin position="12"/>
        <end position="33"/>
    </location>
</feature>
<proteinExistence type="predicted"/>
<evidence type="ECO:0008006" key="4">
    <source>
        <dbReference type="Google" id="ProtNLM"/>
    </source>
</evidence>
<evidence type="ECO:0000256" key="1">
    <source>
        <dbReference type="SAM" id="Phobius"/>
    </source>
</evidence>
<dbReference type="EMBL" id="RXIC02000023">
    <property type="protein sequence ID" value="KAB1214161.1"/>
    <property type="molecule type" value="Genomic_DNA"/>
</dbReference>
<keyword evidence="1" id="KW-0472">Membrane</keyword>
<dbReference type="InterPro" id="IPR008390">
    <property type="entry name" value="AWPM-19"/>
</dbReference>
<feature type="transmembrane region" description="Helical" evidence="1">
    <location>
        <begin position="54"/>
        <end position="80"/>
    </location>
</feature>
<dbReference type="Pfam" id="PF05512">
    <property type="entry name" value="AWPM-19"/>
    <property type="match status" value="1"/>
</dbReference>
<evidence type="ECO:0000313" key="3">
    <source>
        <dbReference type="Proteomes" id="UP000516437"/>
    </source>
</evidence>
<dbReference type="Proteomes" id="UP000516437">
    <property type="component" value="Chromosome 5"/>
</dbReference>
<dbReference type="PANTHER" id="PTHR33294">
    <property type="entry name" value="AWPM-19-LIKE FAMILY PROTEIN"/>
    <property type="match status" value="1"/>
</dbReference>
<evidence type="ECO:0000313" key="2">
    <source>
        <dbReference type="EMBL" id="KAB1214161.1"/>
    </source>
</evidence>
<gene>
    <name evidence="2" type="ORF">CJ030_MR5G027224</name>
</gene>
<keyword evidence="1" id="KW-1133">Transmembrane helix</keyword>
<dbReference type="AlphaFoldDB" id="A0A6A1VMQ1"/>
<keyword evidence="1" id="KW-0812">Transmembrane</keyword>
<dbReference type="OrthoDB" id="779714at2759"/>
<reference evidence="2 3" key="1">
    <citation type="journal article" date="2019" name="Plant Biotechnol. J.">
        <title>The red bayberry genome and genetic basis of sex determination.</title>
        <authorList>
            <person name="Jia H.M."/>
            <person name="Jia H.J."/>
            <person name="Cai Q.L."/>
            <person name="Wang Y."/>
            <person name="Zhao H.B."/>
            <person name="Yang W.F."/>
            <person name="Wang G.Y."/>
            <person name="Li Y.H."/>
            <person name="Zhan D.L."/>
            <person name="Shen Y.T."/>
            <person name="Niu Q.F."/>
            <person name="Chang L."/>
            <person name="Qiu J."/>
            <person name="Zhao L."/>
            <person name="Xie H.B."/>
            <person name="Fu W.Y."/>
            <person name="Jin J."/>
            <person name="Li X.W."/>
            <person name="Jiao Y."/>
            <person name="Zhou C.C."/>
            <person name="Tu T."/>
            <person name="Chai C.Y."/>
            <person name="Gao J.L."/>
            <person name="Fan L.J."/>
            <person name="van de Weg E."/>
            <person name="Wang J.Y."/>
            <person name="Gao Z.S."/>
        </authorList>
    </citation>
    <scope>NUCLEOTIDE SEQUENCE [LARGE SCALE GENOMIC DNA]</scope>
    <source>
        <tissue evidence="2">Leaves</tissue>
    </source>
</reference>
<keyword evidence="3" id="KW-1185">Reference proteome</keyword>
<comment type="caution">
    <text evidence="2">The sequence shown here is derived from an EMBL/GenBank/DDBJ whole genome shotgun (WGS) entry which is preliminary data.</text>
</comment>
<sequence length="171" mass="17860">MASSGGPKSAASVLLLLNLVLYFVVTVMAAWVVNHGIERSHETASVLTPPARIFPIFFPVGNLATGFFVIFSLLAGVVGIATSVTGIHNVSQWNVPNLHAAAASSLLTLALTLLAMGLACKEIQLGWTNSNLRTLETITIVVSATQLVCTGAIHVGAEEAVARLRSLSGRV</sequence>
<organism evidence="2 3">
    <name type="scientific">Morella rubra</name>
    <name type="common">Chinese bayberry</name>
    <dbReference type="NCBI Taxonomy" id="262757"/>
    <lineage>
        <taxon>Eukaryota</taxon>
        <taxon>Viridiplantae</taxon>
        <taxon>Streptophyta</taxon>
        <taxon>Embryophyta</taxon>
        <taxon>Tracheophyta</taxon>
        <taxon>Spermatophyta</taxon>
        <taxon>Magnoliopsida</taxon>
        <taxon>eudicotyledons</taxon>
        <taxon>Gunneridae</taxon>
        <taxon>Pentapetalae</taxon>
        <taxon>rosids</taxon>
        <taxon>fabids</taxon>
        <taxon>Fagales</taxon>
        <taxon>Myricaceae</taxon>
        <taxon>Morella</taxon>
    </lineage>
</organism>
<feature type="transmembrane region" description="Helical" evidence="1">
    <location>
        <begin position="100"/>
        <end position="120"/>
    </location>
</feature>
<dbReference type="PANTHER" id="PTHR33294:SF3">
    <property type="entry name" value="AWPM-19-LIKE FAMILY PROTEIN"/>
    <property type="match status" value="1"/>
</dbReference>
<name>A0A6A1VMQ1_9ROSI</name>
<protein>
    <recommendedName>
        <fullName evidence="4">Membrane protein PM19L</fullName>
    </recommendedName>
</protein>
<accession>A0A6A1VMQ1</accession>